<feature type="region of interest" description="Disordered" evidence="1">
    <location>
        <begin position="226"/>
        <end position="330"/>
    </location>
</feature>
<dbReference type="InterPro" id="IPR046520">
    <property type="entry name" value="DUF6697"/>
</dbReference>
<sequence length="330" mass="35547">PLPPVGLTTEESIDARKAVFASLPSPMDMPDDDIKPIVLPHPYTLHELLGNAPLVRARSMASAILISMLSQYRLLYDLTTYWCPDREEHGYYLAPIFRCSTNPRVTTAHRWGGVDVIGPSSEPIECFYNTDGKWYYAGVYRLFRMDDLTTQEWDALSHEATQALIKETIAARKNVSPQTLYEIGQLYAAGALRIGCVGLQCIGFNAPLYSAIREYADTLTRARKLSADSTRSAGSPFRAPIGPGPGSPRPFGSPRIAPGAASPLPAPIGTGSPRRSRVASPMPAPIGSPRSAMGSPTPMPRPIGSGSPRLGSPRPPTMRKGSNVPPPGIA</sequence>
<accession>A0A5M3N2R7</accession>
<dbReference type="OrthoDB" id="3219211at2759"/>
<dbReference type="EMBL" id="JH711574">
    <property type="protein sequence ID" value="EIW85673.1"/>
    <property type="molecule type" value="Genomic_DNA"/>
</dbReference>
<feature type="non-terminal residue" evidence="3">
    <location>
        <position position="1"/>
    </location>
</feature>
<reference evidence="4" key="1">
    <citation type="journal article" date="2012" name="Science">
        <title>The Paleozoic origin of enzymatic lignin decomposition reconstructed from 31 fungal genomes.</title>
        <authorList>
            <person name="Floudas D."/>
            <person name="Binder M."/>
            <person name="Riley R."/>
            <person name="Barry K."/>
            <person name="Blanchette R.A."/>
            <person name="Henrissat B."/>
            <person name="Martinez A.T."/>
            <person name="Otillar R."/>
            <person name="Spatafora J.W."/>
            <person name="Yadav J.S."/>
            <person name="Aerts A."/>
            <person name="Benoit I."/>
            <person name="Boyd A."/>
            <person name="Carlson A."/>
            <person name="Copeland A."/>
            <person name="Coutinho P.M."/>
            <person name="de Vries R.P."/>
            <person name="Ferreira P."/>
            <person name="Findley K."/>
            <person name="Foster B."/>
            <person name="Gaskell J."/>
            <person name="Glotzer D."/>
            <person name="Gorecki P."/>
            <person name="Heitman J."/>
            <person name="Hesse C."/>
            <person name="Hori C."/>
            <person name="Igarashi K."/>
            <person name="Jurgens J.A."/>
            <person name="Kallen N."/>
            <person name="Kersten P."/>
            <person name="Kohler A."/>
            <person name="Kuees U."/>
            <person name="Kumar T.K.A."/>
            <person name="Kuo A."/>
            <person name="LaButti K."/>
            <person name="Larrondo L.F."/>
            <person name="Lindquist E."/>
            <person name="Ling A."/>
            <person name="Lombard V."/>
            <person name="Lucas S."/>
            <person name="Lundell T."/>
            <person name="Martin R."/>
            <person name="McLaughlin D.J."/>
            <person name="Morgenstern I."/>
            <person name="Morin E."/>
            <person name="Murat C."/>
            <person name="Nagy L.G."/>
            <person name="Nolan M."/>
            <person name="Ohm R.A."/>
            <person name="Patyshakuliyeva A."/>
            <person name="Rokas A."/>
            <person name="Ruiz-Duenas F.J."/>
            <person name="Sabat G."/>
            <person name="Salamov A."/>
            <person name="Samejima M."/>
            <person name="Schmutz J."/>
            <person name="Slot J.C."/>
            <person name="St John F."/>
            <person name="Stenlid J."/>
            <person name="Sun H."/>
            <person name="Sun S."/>
            <person name="Syed K."/>
            <person name="Tsang A."/>
            <person name="Wiebenga A."/>
            <person name="Young D."/>
            <person name="Pisabarro A."/>
            <person name="Eastwood D.C."/>
            <person name="Martin F."/>
            <person name="Cullen D."/>
            <person name="Grigoriev I.V."/>
            <person name="Hibbett D.S."/>
        </authorList>
    </citation>
    <scope>NUCLEOTIDE SEQUENCE [LARGE SCALE GENOMIC DNA]</scope>
    <source>
        <strain evidence="4">RWD-64-598 SS2</strain>
    </source>
</reference>
<organism evidence="3 4">
    <name type="scientific">Coniophora puteana (strain RWD-64-598)</name>
    <name type="common">Brown rot fungus</name>
    <dbReference type="NCBI Taxonomy" id="741705"/>
    <lineage>
        <taxon>Eukaryota</taxon>
        <taxon>Fungi</taxon>
        <taxon>Dikarya</taxon>
        <taxon>Basidiomycota</taxon>
        <taxon>Agaricomycotina</taxon>
        <taxon>Agaricomycetes</taxon>
        <taxon>Agaricomycetidae</taxon>
        <taxon>Boletales</taxon>
        <taxon>Coniophorineae</taxon>
        <taxon>Coniophoraceae</taxon>
        <taxon>Coniophora</taxon>
    </lineage>
</organism>
<gene>
    <name evidence="3" type="ORF">CONPUDRAFT_47136</name>
</gene>
<dbReference type="Pfam" id="PF20411">
    <property type="entry name" value="DUF6697"/>
    <property type="match status" value="1"/>
</dbReference>
<dbReference type="AlphaFoldDB" id="A0A5M3N2R7"/>
<proteinExistence type="predicted"/>
<feature type="compositionally biased region" description="Low complexity" evidence="1">
    <location>
        <begin position="302"/>
        <end position="312"/>
    </location>
</feature>
<feature type="domain" description="DUF6697" evidence="2">
    <location>
        <begin position="81"/>
        <end position="214"/>
    </location>
</feature>
<protein>
    <recommendedName>
        <fullName evidence="2">DUF6697 domain-containing protein</fullName>
    </recommendedName>
</protein>
<dbReference type="GeneID" id="19207184"/>
<evidence type="ECO:0000256" key="1">
    <source>
        <dbReference type="SAM" id="MobiDB-lite"/>
    </source>
</evidence>
<name>A0A5M3N2R7_CONPW</name>
<evidence type="ECO:0000313" key="4">
    <source>
        <dbReference type="Proteomes" id="UP000053558"/>
    </source>
</evidence>
<evidence type="ECO:0000313" key="3">
    <source>
        <dbReference type="EMBL" id="EIW85673.1"/>
    </source>
</evidence>
<comment type="caution">
    <text evidence="3">The sequence shown here is derived from an EMBL/GenBank/DDBJ whole genome shotgun (WGS) entry which is preliminary data.</text>
</comment>
<evidence type="ECO:0000259" key="2">
    <source>
        <dbReference type="Pfam" id="PF20411"/>
    </source>
</evidence>
<dbReference type="RefSeq" id="XP_007763992.1">
    <property type="nucleotide sequence ID" value="XM_007765802.1"/>
</dbReference>
<dbReference type="KEGG" id="cput:CONPUDRAFT_47136"/>
<keyword evidence="4" id="KW-1185">Reference proteome</keyword>
<dbReference type="Proteomes" id="UP000053558">
    <property type="component" value="Unassembled WGS sequence"/>
</dbReference>